<gene>
    <name evidence="3" type="ORF">HU200_056003</name>
</gene>
<comment type="similarity">
    <text evidence="1">Belongs to the IFRD family.</text>
</comment>
<protein>
    <recommendedName>
        <fullName evidence="2">Interferon-related developmental regulator N-terminal domain-containing protein</fullName>
    </recommendedName>
</protein>
<evidence type="ECO:0000256" key="1">
    <source>
        <dbReference type="ARBA" id="ARBA00008828"/>
    </source>
</evidence>
<dbReference type="InterPro" id="IPR016024">
    <property type="entry name" value="ARM-type_fold"/>
</dbReference>
<dbReference type="EMBL" id="JACEFO010002380">
    <property type="protein sequence ID" value="KAF8662421.1"/>
    <property type="molecule type" value="Genomic_DNA"/>
</dbReference>
<keyword evidence="4" id="KW-1185">Reference proteome</keyword>
<dbReference type="AlphaFoldDB" id="A0A835ARQ8"/>
<evidence type="ECO:0000313" key="3">
    <source>
        <dbReference type="EMBL" id="KAF8662421.1"/>
    </source>
</evidence>
<reference evidence="3" key="1">
    <citation type="submission" date="2020-07" db="EMBL/GenBank/DDBJ databases">
        <title>Genome sequence and genetic diversity analysis of an under-domesticated orphan crop, white fonio (Digitaria exilis).</title>
        <authorList>
            <person name="Bennetzen J.L."/>
            <person name="Chen S."/>
            <person name="Ma X."/>
            <person name="Wang X."/>
            <person name="Yssel A.E.J."/>
            <person name="Chaluvadi S.R."/>
            <person name="Johnson M."/>
            <person name="Gangashetty P."/>
            <person name="Hamidou F."/>
            <person name="Sanogo M.D."/>
            <person name="Zwaenepoel A."/>
            <person name="Wallace J."/>
            <person name="Van De Peer Y."/>
            <person name="Van Deynze A."/>
        </authorList>
    </citation>
    <scope>NUCLEOTIDE SEQUENCE</scope>
    <source>
        <tissue evidence="3">Leaves</tissue>
    </source>
</reference>
<dbReference type="OrthoDB" id="686784at2759"/>
<dbReference type="Gene3D" id="1.25.10.10">
    <property type="entry name" value="Leucine-rich Repeat Variant"/>
    <property type="match status" value="1"/>
</dbReference>
<name>A0A835ARQ8_9POAL</name>
<dbReference type="PANTHER" id="PTHR12354:SF11">
    <property type="entry name" value="OS02G0219050 PROTEIN"/>
    <property type="match status" value="1"/>
</dbReference>
<evidence type="ECO:0000313" key="4">
    <source>
        <dbReference type="Proteomes" id="UP000636709"/>
    </source>
</evidence>
<accession>A0A835ARQ8</accession>
<dbReference type="InterPro" id="IPR039777">
    <property type="entry name" value="IFRD"/>
</dbReference>
<dbReference type="Proteomes" id="UP000636709">
    <property type="component" value="Unassembled WGS sequence"/>
</dbReference>
<evidence type="ECO:0000259" key="2">
    <source>
        <dbReference type="Pfam" id="PF05004"/>
    </source>
</evidence>
<dbReference type="SUPFAM" id="SSF48371">
    <property type="entry name" value="ARM repeat"/>
    <property type="match status" value="1"/>
</dbReference>
<dbReference type="PANTHER" id="PTHR12354">
    <property type="entry name" value="INTERFERON-RELATED DEVELOPMENTAL REGULATOR"/>
    <property type="match status" value="1"/>
</dbReference>
<dbReference type="InterPro" id="IPR007701">
    <property type="entry name" value="Interferon-rel_develop_reg_N"/>
</dbReference>
<feature type="domain" description="Interferon-related developmental regulator N-terminal" evidence="2">
    <location>
        <begin position="3"/>
        <end position="279"/>
    </location>
</feature>
<organism evidence="3 4">
    <name type="scientific">Digitaria exilis</name>
    <dbReference type="NCBI Taxonomy" id="1010633"/>
    <lineage>
        <taxon>Eukaryota</taxon>
        <taxon>Viridiplantae</taxon>
        <taxon>Streptophyta</taxon>
        <taxon>Embryophyta</taxon>
        <taxon>Tracheophyta</taxon>
        <taxon>Spermatophyta</taxon>
        <taxon>Magnoliopsida</taxon>
        <taxon>Liliopsida</taxon>
        <taxon>Poales</taxon>
        <taxon>Poaceae</taxon>
        <taxon>PACMAD clade</taxon>
        <taxon>Panicoideae</taxon>
        <taxon>Panicodae</taxon>
        <taxon>Paniceae</taxon>
        <taxon>Anthephorinae</taxon>
        <taxon>Digitaria</taxon>
    </lineage>
</organism>
<dbReference type="Pfam" id="PF05004">
    <property type="entry name" value="IFRD"/>
    <property type="match status" value="1"/>
</dbReference>
<sequence>MALLDMCIRALQDSRHVAREKALTVLAGALERELPPLDDLVTDTRCFSIFALCGICVKEGVCVTEGPPKEQRLAFRAVGLLALSLGGSSSEILAHTFQPLAKTISREQDDAAAVTVVAAAIDCLAAVTFAGARGRDEVERSLKVIWDLISAPAGIGGMDARKTSPQVLITAVSTWAFLLTTISETDGFCRKKPDNTFSNATVASLARLLDHDDRPVRMAAGEALAMCVELNLTQHATRKDMDALAAKVSELASELPSRGSNNTLLPEQRDLFGQIAAFLDHGERPEKLLPTSMEGCVALRVSSWAKLVQLNFLTRFLGNGFVKHVQCNELFKEAFSYGADEGKVLSISKKKQGKNTNTHAEKDSKVRRRRWDWTILCNTILSYTTRQRPEKLLQIGWQALH</sequence>
<comment type="caution">
    <text evidence="3">The sequence shown here is derived from an EMBL/GenBank/DDBJ whole genome shotgun (WGS) entry which is preliminary data.</text>
</comment>
<dbReference type="InterPro" id="IPR011989">
    <property type="entry name" value="ARM-like"/>
</dbReference>
<proteinExistence type="inferred from homology"/>